<protein>
    <submittedName>
        <fullName evidence="2">Plus3 domain-containing protein</fullName>
    </submittedName>
</protein>
<feature type="region of interest" description="Disordered" evidence="1">
    <location>
        <begin position="188"/>
        <end position="208"/>
    </location>
</feature>
<gene>
    <name evidence="2" type="ORF">Adt_17625</name>
</gene>
<feature type="region of interest" description="Disordered" evidence="1">
    <location>
        <begin position="147"/>
        <end position="169"/>
    </location>
</feature>
<dbReference type="EMBL" id="JBFOLK010000005">
    <property type="protein sequence ID" value="KAL2512025.1"/>
    <property type="molecule type" value="Genomic_DNA"/>
</dbReference>
<reference evidence="3" key="1">
    <citation type="submission" date="2024-07" db="EMBL/GenBank/DDBJ databases">
        <title>Two chromosome-level genome assemblies of Korean endemic species Abeliophyllum distichum and Forsythia ovata (Oleaceae).</title>
        <authorList>
            <person name="Jang H."/>
        </authorList>
    </citation>
    <scope>NUCLEOTIDE SEQUENCE [LARGE SCALE GENOMIC DNA]</scope>
</reference>
<evidence type="ECO:0000256" key="1">
    <source>
        <dbReference type="SAM" id="MobiDB-lite"/>
    </source>
</evidence>
<name>A0ABD1TH06_9LAMI</name>
<dbReference type="AlphaFoldDB" id="A0ABD1TH06"/>
<feature type="compositionally biased region" description="Basic and acidic residues" evidence="1">
    <location>
        <begin position="160"/>
        <end position="169"/>
    </location>
</feature>
<organism evidence="2 3">
    <name type="scientific">Abeliophyllum distichum</name>
    <dbReference type="NCBI Taxonomy" id="126358"/>
    <lineage>
        <taxon>Eukaryota</taxon>
        <taxon>Viridiplantae</taxon>
        <taxon>Streptophyta</taxon>
        <taxon>Embryophyta</taxon>
        <taxon>Tracheophyta</taxon>
        <taxon>Spermatophyta</taxon>
        <taxon>Magnoliopsida</taxon>
        <taxon>eudicotyledons</taxon>
        <taxon>Gunneridae</taxon>
        <taxon>Pentapetalae</taxon>
        <taxon>asterids</taxon>
        <taxon>lamiids</taxon>
        <taxon>Lamiales</taxon>
        <taxon>Oleaceae</taxon>
        <taxon>Forsythieae</taxon>
        <taxon>Abeliophyllum</taxon>
    </lineage>
</organism>
<evidence type="ECO:0000313" key="2">
    <source>
        <dbReference type="EMBL" id="KAL2512025.1"/>
    </source>
</evidence>
<accession>A0ABD1TH06</accession>
<keyword evidence="3" id="KW-1185">Reference proteome</keyword>
<proteinExistence type="predicted"/>
<sequence length="208" mass="23061">MSWGRGHEEGTNSSRMVEGIDNDEVLSPAHLTSVLPMPRSPRQAGASGEGTYMIPDDIEFFVPGPIDRADDLPFGCVALNQAVLAVGLRLPFPRMVRKFLREWRIAPTQLCSNGWRILVGFLILWNQLGFPRPSAREFNSLYTFKSDGKRSGGGYTSHESTPESIERARGARAIDENFRSSSALITEENLATAHLSPTTSHRPQPRKP</sequence>
<comment type="caution">
    <text evidence="2">The sequence shown here is derived from an EMBL/GenBank/DDBJ whole genome shotgun (WGS) entry which is preliminary data.</text>
</comment>
<dbReference type="Proteomes" id="UP001604336">
    <property type="component" value="Unassembled WGS sequence"/>
</dbReference>
<evidence type="ECO:0000313" key="3">
    <source>
        <dbReference type="Proteomes" id="UP001604336"/>
    </source>
</evidence>